<dbReference type="HOGENOM" id="CLU_1055516_0_0_1"/>
<dbReference type="Proteomes" id="UP000001449">
    <property type="component" value="Chromosome 11"/>
</dbReference>
<evidence type="ECO:0000313" key="4">
    <source>
        <dbReference type="EMBL" id="EED87254.1"/>
    </source>
</evidence>
<comment type="catalytic activity">
    <reaction evidence="1">
        <text>[protein]-peptidylproline (omega=180) = [protein]-peptidylproline (omega=0)</text>
        <dbReference type="Rhea" id="RHEA:16237"/>
        <dbReference type="Rhea" id="RHEA-COMP:10747"/>
        <dbReference type="Rhea" id="RHEA-COMP:10748"/>
        <dbReference type="ChEBI" id="CHEBI:83833"/>
        <dbReference type="ChEBI" id="CHEBI:83834"/>
        <dbReference type="EC" id="5.2.1.8"/>
    </reaction>
</comment>
<feature type="signal peptide" evidence="2">
    <location>
        <begin position="1"/>
        <end position="25"/>
    </location>
</feature>
<reference evidence="4 5" key="2">
    <citation type="journal article" date="2008" name="Nature">
        <title>The Phaeodactylum genome reveals the evolutionary history of diatom genomes.</title>
        <authorList>
            <person name="Bowler C."/>
            <person name="Allen A.E."/>
            <person name="Badger J.H."/>
            <person name="Grimwood J."/>
            <person name="Jabbari K."/>
            <person name="Kuo A."/>
            <person name="Maheswari U."/>
            <person name="Martens C."/>
            <person name="Maumus F."/>
            <person name="Otillar R.P."/>
            <person name="Rayko E."/>
            <person name="Salamov A."/>
            <person name="Vandepoele K."/>
            <person name="Beszteri B."/>
            <person name="Gruber A."/>
            <person name="Heijde M."/>
            <person name="Katinka M."/>
            <person name="Mock T."/>
            <person name="Valentin K."/>
            <person name="Verret F."/>
            <person name="Berges J.A."/>
            <person name="Brownlee C."/>
            <person name="Cadoret J.P."/>
            <person name="Chiovitti A."/>
            <person name="Choi C.J."/>
            <person name="Coesel S."/>
            <person name="De Martino A."/>
            <person name="Detter J.C."/>
            <person name="Durkin C."/>
            <person name="Falciatore A."/>
            <person name="Fournet J."/>
            <person name="Haruta M."/>
            <person name="Huysman M.J."/>
            <person name="Jenkins B.D."/>
            <person name="Jiroutova K."/>
            <person name="Jorgensen R.E."/>
            <person name="Joubert Y."/>
            <person name="Kaplan A."/>
            <person name="Kroger N."/>
            <person name="Kroth P.G."/>
            <person name="La Roche J."/>
            <person name="Lindquist E."/>
            <person name="Lommer M."/>
            <person name="Martin-Jezequel V."/>
            <person name="Lopez P.J."/>
            <person name="Lucas S."/>
            <person name="Mangogna M."/>
            <person name="McGinnis K."/>
            <person name="Medlin L.K."/>
            <person name="Montsant A."/>
            <person name="Oudot-Le Secq M.P."/>
            <person name="Napoli C."/>
            <person name="Obornik M."/>
            <person name="Parker M.S."/>
            <person name="Petit J.L."/>
            <person name="Porcel B.M."/>
            <person name="Poulsen N."/>
            <person name="Robison M."/>
            <person name="Rychlewski L."/>
            <person name="Rynearson T.A."/>
            <person name="Schmutz J."/>
            <person name="Shapiro H."/>
            <person name="Siaut M."/>
            <person name="Stanley M."/>
            <person name="Sussman M.R."/>
            <person name="Taylor A.R."/>
            <person name="Vardi A."/>
            <person name="von Dassow P."/>
            <person name="Vyverman W."/>
            <person name="Willis A."/>
            <person name="Wyrwicz L.S."/>
            <person name="Rokhsar D.S."/>
            <person name="Weissenbach J."/>
            <person name="Armbrust E.V."/>
            <person name="Green B.R."/>
            <person name="Van de Peer Y."/>
            <person name="Grigoriev I.V."/>
        </authorList>
    </citation>
    <scope>NUCLEOTIDE SEQUENCE [LARGE SCALE GENOMIC DNA]</scope>
    <source>
        <strain evidence="4 5">CCMP1335</strain>
    </source>
</reference>
<protein>
    <recommendedName>
        <fullName evidence="1">peptidylprolyl isomerase</fullName>
        <ecNumber evidence="1">5.2.1.8</ecNumber>
    </recommendedName>
</protein>
<dbReference type="AlphaFoldDB" id="B8LBW4"/>
<dbReference type="GO" id="GO:0003755">
    <property type="term" value="F:peptidyl-prolyl cis-trans isomerase activity"/>
    <property type="evidence" value="ECO:0007669"/>
    <property type="project" value="UniProtKB-KW"/>
</dbReference>
<dbReference type="SUPFAM" id="SSF54534">
    <property type="entry name" value="FKBP-like"/>
    <property type="match status" value="1"/>
</dbReference>
<reference evidence="4 5" key="1">
    <citation type="journal article" date="2004" name="Science">
        <title>The genome of the diatom Thalassiosira pseudonana: ecology, evolution, and metabolism.</title>
        <authorList>
            <person name="Armbrust E.V."/>
            <person name="Berges J.A."/>
            <person name="Bowler C."/>
            <person name="Green B.R."/>
            <person name="Martinez D."/>
            <person name="Putnam N.H."/>
            <person name="Zhou S."/>
            <person name="Allen A.E."/>
            <person name="Apt K.E."/>
            <person name="Bechner M."/>
            <person name="Brzezinski M.A."/>
            <person name="Chaal B.K."/>
            <person name="Chiovitti A."/>
            <person name="Davis A.K."/>
            <person name="Demarest M.S."/>
            <person name="Detter J.C."/>
            <person name="Glavina T."/>
            <person name="Goodstein D."/>
            <person name="Hadi M.Z."/>
            <person name="Hellsten U."/>
            <person name="Hildebrand M."/>
            <person name="Jenkins B.D."/>
            <person name="Jurka J."/>
            <person name="Kapitonov V.V."/>
            <person name="Kroger N."/>
            <person name="Lau W.W."/>
            <person name="Lane T.W."/>
            <person name="Larimer F.W."/>
            <person name="Lippmeier J.C."/>
            <person name="Lucas S."/>
            <person name="Medina M."/>
            <person name="Montsant A."/>
            <person name="Obornik M."/>
            <person name="Parker M.S."/>
            <person name="Palenik B."/>
            <person name="Pazour G.J."/>
            <person name="Richardson P.M."/>
            <person name="Rynearson T.A."/>
            <person name="Saito M.A."/>
            <person name="Schwartz D.C."/>
            <person name="Thamatrakoln K."/>
            <person name="Valentin K."/>
            <person name="Vardi A."/>
            <person name="Wilkerson F.P."/>
            <person name="Rokhsar D.S."/>
        </authorList>
    </citation>
    <scope>NUCLEOTIDE SEQUENCE [LARGE SCALE GENOMIC DNA]</scope>
    <source>
        <strain evidence="4 5">CCMP1335</strain>
    </source>
</reference>
<dbReference type="InParanoid" id="B8LBW4"/>
<dbReference type="Gene3D" id="3.10.50.40">
    <property type="match status" value="1"/>
</dbReference>
<dbReference type="InterPro" id="IPR001179">
    <property type="entry name" value="PPIase_FKBP_dom"/>
</dbReference>
<evidence type="ECO:0000313" key="5">
    <source>
        <dbReference type="Proteomes" id="UP000001449"/>
    </source>
</evidence>
<accession>B8LBW4</accession>
<organism evidence="4 5">
    <name type="scientific">Thalassiosira pseudonana</name>
    <name type="common">Marine diatom</name>
    <name type="synonym">Cyclotella nana</name>
    <dbReference type="NCBI Taxonomy" id="35128"/>
    <lineage>
        <taxon>Eukaryota</taxon>
        <taxon>Sar</taxon>
        <taxon>Stramenopiles</taxon>
        <taxon>Ochrophyta</taxon>
        <taxon>Bacillariophyta</taxon>
        <taxon>Coscinodiscophyceae</taxon>
        <taxon>Thalassiosirophycidae</taxon>
        <taxon>Thalassiosirales</taxon>
        <taxon>Thalassiosiraceae</taxon>
        <taxon>Thalassiosira</taxon>
    </lineage>
</organism>
<evidence type="ECO:0000259" key="3">
    <source>
        <dbReference type="PROSITE" id="PS50059"/>
    </source>
</evidence>
<dbReference type="InterPro" id="IPR046357">
    <property type="entry name" value="PPIase_dom_sf"/>
</dbReference>
<feature type="domain" description="PPIase FKBP-type" evidence="3">
    <location>
        <begin position="137"/>
        <end position="264"/>
    </location>
</feature>
<keyword evidence="1" id="KW-0413">Isomerase</keyword>
<dbReference type="EMBL" id="DS999415">
    <property type="protein sequence ID" value="EED87254.1"/>
    <property type="molecule type" value="Genomic_DNA"/>
</dbReference>
<dbReference type="eggNOG" id="ENOG502RD9X">
    <property type="taxonomic scope" value="Eukaryota"/>
</dbReference>
<dbReference type="PaxDb" id="35128-Thaps8737"/>
<dbReference type="OMA" id="FETSEWR"/>
<dbReference type="EC" id="5.2.1.8" evidence="1"/>
<keyword evidence="1" id="KW-0697">Rotamase</keyword>
<keyword evidence="5" id="KW-1185">Reference proteome</keyword>
<dbReference type="Pfam" id="PF00254">
    <property type="entry name" value="FKBP_C"/>
    <property type="match status" value="1"/>
</dbReference>
<dbReference type="RefSeq" id="XP_002296558.1">
    <property type="nucleotide sequence ID" value="XM_002296522.1"/>
</dbReference>
<keyword evidence="2" id="KW-0732">Signal</keyword>
<sequence>MMVAASVLFTFFVAVASSFVKQSHAFTISPLTTRLTPTTHLFVQRQTKVEDECEQHQHFSRRSLIQQSANILPLLCFAAIAQPVDAKCTDIESCREEGERRVEADLKLNPITKLSDGVRYKVLRPPSVSSGPSVSEGSIIDLAYSINANGRYAYSQGFGYEKVQFGEQLTSDLGLDSKRITIGKHNVPIGIENALIGMKRGERRRVELPPGTAVGFESSNWQPEPTSRNGKFSMEQYRKILNGFGSQPPFPAETVWDIEVLGIR</sequence>
<dbReference type="GeneID" id="7443296"/>
<name>B8LBW4_THAPS</name>
<evidence type="ECO:0000256" key="1">
    <source>
        <dbReference type="PROSITE-ProRule" id="PRU00277"/>
    </source>
</evidence>
<evidence type="ECO:0000256" key="2">
    <source>
        <dbReference type="SAM" id="SignalP"/>
    </source>
</evidence>
<proteinExistence type="predicted"/>
<dbReference type="KEGG" id="tps:THAPSDRAFT_8737"/>
<gene>
    <name evidence="4" type="ORF">THAPSDRAFT_8737</name>
</gene>
<dbReference type="PROSITE" id="PS50059">
    <property type="entry name" value="FKBP_PPIASE"/>
    <property type="match status" value="1"/>
</dbReference>
<feature type="chain" id="PRO_5002873947" description="peptidylprolyl isomerase" evidence="2">
    <location>
        <begin position="26"/>
        <end position="264"/>
    </location>
</feature>